<evidence type="ECO:0000313" key="4">
    <source>
        <dbReference type="Proteomes" id="UP000252770"/>
    </source>
</evidence>
<dbReference type="RefSeq" id="WP_114125267.1">
    <property type="nucleotide sequence ID" value="NZ_QOUI01000002.1"/>
</dbReference>
<dbReference type="AlphaFoldDB" id="A0A367YX64"/>
<dbReference type="PANTHER" id="PTHR34215:SF1">
    <property type="entry name" value="YLXR DOMAIN-CONTAINING PROTEIN"/>
    <property type="match status" value="1"/>
</dbReference>
<accession>A0A367YX64</accession>
<name>A0A367YX64_9ACTN</name>
<dbReference type="PANTHER" id="PTHR34215">
    <property type="entry name" value="BLL0784 PROTEIN"/>
    <property type="match status" value="1"/>
</dbReference>
<reference evidence="3 4" key="1">
    <citation type="submission" date="2018-07" db="EMBL/GenBank/DDBJ databases">
        <title>Desertimonas flava gen. nov. sp. nov.</title>
        <authorList>
            <person name="Liu S."/>
        </authorList>
    </citation>
    <scope>NUCLEOTIDE SEQUENCE [LARGE SCALE GENOMIC DNA]</scope>
    <source>
        <strain evidence="3 4">16Sb5-5</strain>
    </source>
</reference>
<dbReference type="SUPFAM" id="SSF64376">
    <property type="entry name" value="YlxR-like"/>
    <property type="match status" value="1"/>
</dbReference>
<feature type="region of interest" description="Disordered" evidence="1">
    <location>
        <begin position="81"/>
        <end position="101"/>
    </location>
</feature>
<gene>
    <name evidence="3" type="ORF">DT076_03365</name>
</gene>
<dbReference type="CDD" id="cd00279">
    <property type="entry name" value="YlxR"/>
    <property type="match status" value="1"/>
</dbReference>
<dbReference type="EMBL" id="QOUI01000002">
    <property type="protein sequence ID" value="RCK70495.1"/>
    <property type="molecule type" value="Genomic_DNA"/>
</dbReference>
<dbReference type="InterPro" id="IPR037465">
    <property type="entry name" value="YlxR"/>
</dbReference>
<feature type="domain" description="YlxR" evidence="2">
    <location>
        <begin position="6"/>
        <end position="76"/>
    </location>
</feature>
<dbReference type="Pfam" id="PF04296">
    <property type="entry name" value="YlxR"/>
    <property type="match status" value="1"/>
</dbReference>
<feature type="compositionally biased region" description="Polar residues" evidence="1">
    <location>
        <begin position="85"/>
        <end position="95"/>
    </location>
</feature>
<evidence type="ECO:0000259" key="2">
    <source>
        <dbReference type="Pfam" id="PF04296"/>
    </source>
</evidence>
<evidence type="ECO:0000256" key="1">
    <source>
        <dbReference type="SAM" id="MobiDB-lite"/>
    </source>
</evidence>
<keyword evidence="4" id="KW-1185">Reference proteome</keyword>
<dbReference type="InterPro" id="IPR035931">
    <property type="entry name" value="YlxR-like_sf"/>
</dbReference>
<organism evidence="3 4">
    <name type="scientific">Desertihabitans brevis</name>
    <dbReference type="NCBI Taxonomy" id="2268447"/>
    <lineage>
        <taxon>Bacteria</taxon>
        <taxon>Bacillati</taxon>
        <taxon>Actinomycetota</taxon>
        <taxon>Actinomycetes</taxon>
        <taxon>Propionibacteriales</taxon>
        <taxon>Propionibacteriaceae</taxon>
        <taxon>Desertihabitans</taxon>
    </lineage>
</organism>
<evidence type="ECO:0000313" key="3">
    <source>
        <dbReference type="EMBL" id="RCK70495.1"/>
    </source>
</evidence>
<comment type="caution">
    <text evidence="3">The sequence shown here is derived from an EMBL/GenBank/DDBJ whole genome shotgun (WGS) entry which is preliminary data.</text>
</comment>
<dbReference type="Proteomes" id="UP000252770">
    <property type="component" value="Unassembled WGS sequence"/>
</dbReference>
<dbReference type="Gene3D" id="3.30.1230.10">
    <property type="entry name" value="YlxR-like"/>
    <property type="match status" value="1"/>
</dbReference>
<dbReference type="InterPro" id="IPR007393">
    <property type="entry name" value="YlxR_dom"/>
</dbReference>
<protein>
    <submittedName>
        <fullName evidence="3">YlxR family protein</fullName>
    </submittedName>
</protein>
<sequence length="101" mass="10906">MDQPVRTCVGCRRRSSQSELIRLVARPGTVEVLVDRRRSLPGRGAYVHPDPACTELAVRRRAIGRALRLEGVDPTQVSDLLASLTDPQQASPTWSGSGGTA</sequence>
<proteinExistence type="predicted"/>